<dbReference type="Pfam" id="PF00753">
    <property type="entry name" value="Lactamase_B"/>
    <property type="match status" value="1"/>
</dbReference>
<dbReference type="SMART" id="SM00849">
    <property type="entry name" value="Lactamase_B"/>
    <property type="match status" value="1"/>
</dbReference>
<evidence type="ECO:0000313" key="3">
    <source>
        <dbReference type="Proteomes" id="UP001602245"/>
    </source>
</evidence>
<dbReference type="PANTHER" id="PTHR42951:SF17">
    <property type="entry name" value="METALLO-BETA-LACTAMASE DOMAIN-CONTAINING PROTEIN"/>
    <property type="match status" value="1"/>
</dbReference>
<dbReference type="Proteomes" id="UP001602245">
    <property type="component" value="Unassembled WGS sequence"/>
</dbReference>
<feature type="domain" description="Metallo-beta-lactamase" evidence="1">
    <location>
        <begin position="17"/>
        <end position="218"/>
    </location>
</feature>
<dbReference type="RefSeq" id="WP_020516102.1">
    <property type="nucleotide sequence ID" value="NZ_JBIAZU010000008.1"/>
</dbReference>
<dbReference type="Gene3D" id="3.60.15.10">
    <property type="entry name" value="Ribonuclease Z/Hydroxyacylglutathione hydrolase-like"/>
    <property type="match status" value="1"/>
</dbReference>
<dbReference type="InterPro" id="IPR001279">
    <property type="entry name" value="Metallo-B-lactamas"/>
</dbReference>
<dbReference type="CDD" id="cd07721">
    <property type="entry name" value="yflN-like_MBL-fold"/>
    <property type="match status" value="1"/>
</dbReference>
<comment type="caution">
    <text evidence="2">The sequence shown here is derived from an EMBL/GenBank/DDBJ whole genome shotgun (WGS) entry which is preliminary data.</text>
</comment>
<dbReference type="PANTHER" id="PTHR42951">
    <property type="entry name" value="METALLO-BETA-LACTAMASE DOMAIN-CONTAINING"/>
    <property type="match status" value="1"/>
</dbReference>
<dbReference type="InterPro" id="IPR036866">
    <property type="entry name" value="RibonucZ/Hydroxyglut_hydro"/>
</dbReference>
<dbReference type="InterPro" id="IPR050855">
    <property type="entry name" value="NDM-1-like"/>
</dbReference>
<accession>A0ABW6WRI0</accession>
<sequence>MDVVELLPELVMFRFPVGHAYLWRDPGGLTLIDTGLPGSADAIASGIERLGHRKREVRRVLLTHFHGDHAGSAAEVAGWGEVEVQAHRLDAPMIRGEVAGPPPVLVSDFERELFAQVGAGTDTSAPVPPVRVDHLLDDGATIDLGGGVRAVCVGAPGHTPGSVVFHLPDPGVLLAGDTIARGPGGRVMLGVFNADPPTAAATARRLAALSPSIVCFGHGEPLTEGAAAALDAVANELPD</sequence>
<proteinExistence type="predicted"/>
<dbReference type="EMBL" id="JBIAZU010000008">
    <property type="protein sequence ID" value="MFF5295901.1"/>
    <property type="molecule type" value="Genomic_DNA"/>
</dbReference>
<keyword evidence="3" id="KW-1185">Reference proteome</keyword>
<gene>
    <name evidence="2" type="ORF">ACFY35_41255</name>
</gene>
<evidence type="ECO:0000259" key="1">
    <source>
        <dbReference type="SMART" id="SM00849"/>
    </source>
</evidence>
<protein>
    <submittedName>
        <fullName evidence="2">MBL fold metallo-hydrolase</fullName>
    </submittedName>
</protein>
<organism evidence="2 3">
    <name type="scientific">Paractinoplanes globisporus</name>
    <dbReference type="NCBI Taxonomy" id="113565"/>
    <lineage>
        <taxon>Bacteria</taxon>
        <taxon>Bacillati</taxon>
        <taxon>Actinomycetota</taxon>
        <taxon>Actinomycetes</taxon>
        <taxon>Micromonosporales</taxon>
        <taxon>Micromonosporaceae</taxon>
        <taxon>Paractinoplanes</taxon>
    </lineage>
</organism>
<reference evidence="2 3" key="1">
    <citation type="submission" date="2024-10" db="EMBL/GenBank/DDBJ databases">
        <title>The Natural Products Discovery Center: Release of the First 8490 Sequenced Strains for Exploring Actinobacteria Biosynthetic Diversity.</title>
        <authorList>
            <person name="Kalkreuter E."/>
            <person name="Kautsar S.A."/>
            <person name="Yang D."/>
            <person name="Bader C.D."/>
            <person name="Teijaro C.N."/>
            <person name="Fluegel L."/>
            <person name="Davis C.M."/>
            <person name="Simpson J.R."/>
            <person name="Lauterbach L."/>
            <person name="Steele A.D."/>
            <person name="Gui C."/>
            <person name="Meng S."/>
            <person name="Li G."/>
            <person name="Viehrig K."/>
            <person name="Ye F."/>
            <person name="Su P."/>
            <person name="Kiefer A.F."/>
            <person name="Nichols A."/>
            <person name="Cepeda A.J."/>
            <person name="Yan W."/>
            <person name="Fan B."/>
            <person name="Jiang Y."/>
            <person name="Adhikari A."/>
            <person name="Zheng C.-J."/>
            <person name="Schuster L."/>
            <person name="Cowan T.M."/>
            <person name="Smanski M.J."/>
            <person name="Chevrette M.G."/>
            <person name="De Carvalho L.P.S."/>
            <person name="Shen B."/>
        </authorList>
    </citation>
    <scope>NUCLEOTIDE SEQUENCE [LARGE SCALE GENOMIC DNA]</scope>
    <source>
        <strain evidence="2 3">NPDC000087</strain>
    </source>
</reference>
<name>A0ABW6WRI0_9ACTN</name>
<dbReference type="SUPFAM" id="SSF56281">
    <property type="entry name" value="Metallo-hydrolase/oxidoreductase"/>
    <property type="match status" value="1"/>
</dbReference>
<evidence type="ECO:0000313" key="2">
    <source>
        <dbReference type="EMBL" id="MFF5295901.1"/>
    </source>
</evidence>